<evidence type="ECO:0000259" key="5">
    <source>
        <dbReference type="Pfam" id="PF02558"/>
    </source>
</evidence>
<dbReference type="GO" id="GO:0005737">
    <property type="term" value="C:cytoplasm"/>
    <property type="evidence" value="ECO:0007669"/>
    <property type="project" value="TreeGrafter"/>
</dbReference>
<dbReference type="InterPro" id="IPR051402">
    <property type="entry name" value="KPR-Related"/>
</dbReference>
<evidence type="ECO:0000256" key="4">
    <source>
        <dbReference type="RuleBase" id="RU362068"/>
    </source>
</evidence>
<dbReference type="NCBIfam" id="TIGR00745">
    <property type="entry name" value="apbA_panE"/>
    <property type="match status" value="1"/>
</dbReference>
<dbReference type="EMBL" id="FZOJ01000004">
    <property type="protein sequence ID" value="SNS12146.1"/>
    <property type="molecule type" value="Genomic_DNA"/>
</dbReference>
<dbReference type="Pfam" id="PF08546">
    <property type="entry name" value="ApbA_C"/>
    <property type="match status" value="1"/>
</dbReference>
<comment type="function">
    <text evidence="4">Catalyzes the NADPH-dependent reduction of ketopantoate into pantoic acid.</text>
</comment>
<proteinExistence type="inferred from homology"/>
<evidence type="ECO:0000259" key="6">
    <source>
        <dbReference type="Pfam" id="PF08546"/>
    </source>
</evidence>
<comment type="pathway">
    <text evidence="4">Cofactor biosynthesis; (R)-pantothenate biosynthesis; (R)-pantoate from 3-methyl-2-oxobutanoate: step 2/2.</text>
</comment>
<dbReference type="AlphaFoldDB" id="A0A239BW57"/>
<dbReference type="Proteomes" id="UP000198304">
    <property type="component" value="Unassembled WGS sequence"/>
</dbReference>
<keyword evidence="3 4" id="KW-0560">Oxidoreductase</keyword>
<keyword evidence="8" id="KW-1185">Reference proteome</keyword>
<dbReference type="PANTHER" id="PTHR21708">
    <property type="entry name" value="PROBABLE 2-DEHYDROPANTOATE 2-REDUCTASE"/>
    <property type="match status" value="1"/>
</dbReference>
<dbReference type="GO" id="GO:0008677">
    <property type="term" value="F:2-dehydropantoate 2-reductase activity"/>
    <property type="evidence" value="ECO:0007669"/>
    <property type="project" value="UniProtKB-EC"/>
</dbReference>
<dbReference type="Gene3D" id="1.10.1040.10">
    <property type="entry name" value="N-(1-d-carboxylethyl)-l-norvaline Dehydrogenase, domain 2"/>
    <property type="match status" value="1"/>
</dbReference>
<dbReference type="InterPro" id="IPR013332">
    <property type="entry name" value="KPR_N"/>
</dbReference>
<dbReference type="InterPro" id="IPR036291">
    <property type="entry name" value="NAD(P)-bd_dom_sf"/>
</dbReference>
<comment type="similarity">
    <text evidence="1 4">Belongs to the ketopantoate reductase family.</text>
</comment>
<feature type="domain" description="Ketopantoate reductase C-terminal" evidence="6">
    <location>
        <begin position="178"/>
        <end position="302"/>
    </location>
</feature>
<evidence type="ECO:0000256" key="1">
    <source>
        <dbReference type="ARBA" id="ARBA00007870"/>
    </source>
</evidence>
<protein>
    <recommendedName>
        <fullName evidence="4">2-dehydropantoate 2-reductase</fullName>
        <ecNumber evidence="4">1.1.1.169</ecNumber>
    </recommendedName>
    <alternativeName>
        <fullName evidence="4">Ketopantoate reductase</fullName>
    </alternativeName>
</protein>
<dbReference type="EC" id="1.1.1.169" evidence="4"/>
<gene>
    <name evidence="7" type="ORF">SAMN05446037_1004174</name>
</gene>
<dbReference type="OrthoDB" id="9793586at2"/>
<dbReference type="InterPro" id="IPR013752">
    <property type="entry name" value="KPA_reductase"/>
</dbReference>
<reference evidence="7 8" key="1">
    <citation type="submission" date="2017-06" db="EMBL/GenBank/DDBJ databases">
        <authorList>
            <person name="Kim H.J."/>
            <person name="Triplett B.A."/>
        </authorList>
    </citation>
    <scope>NUCLEOTIDE SEQUENCE [LARGE SCALE GENOMIC DNA]</scope>
    <source>
        <strain evidence="7 8">SCA</strain>
    </source>
</reference>
<dbReference type="Pfam" id="PF02558">
    <property type="entry name" value="ApbA"/>
    <property type="match status" value="1"/>
</dbReference>
<evidence type="ECO:0000256" key="3">
    <source>
        <dbReference type="ARBA" id="ARBA00023002"/>
    </source>
</evidence>
<dbReference type="RefSeq" id="WP_089281952.1">
    <property type="nucleotide sequence ID" value="NZ_FZOJ01000004.1"/>
</dbReference>
<comment type="catalytic activity">
    <reaction evidence="4">
        <text>(R)-pantoate + NADP(+) = 2-dehydropantoate + NADPH + H(+)</text>
        <dbReference type="Rhea" id="RHEA:16233"/>
        <dbReference type="ChEBI" id="CHEBI:11561"/>
        <dbReference type="ChEBI" id="CHEBI:15378"/>
        <dbReference type="ChEBI" id="CHEBI:15980"/>
        <dbReference type="ChEBI" id="CHEBI:57783"/>
        <dbReference type="ChEBI" id="CHEBI:58349"/>
        <dbReference type="EC" id="1.1.1.169"/>
    </reaction>
</comment>
<keyword evidence="4" id="KW-0566">Pantothenate biosynthesis</keyword>
<sequence>MEEIKKVAIAGLGAIGAIYGSKIYEMNPQGFTVIANKERAEKYNKEGLIINGKTYHFKCIDPEEKVEAADLVLVAVKYHHLPQTIKDIRNHVGPNTIILSLMNGISSEEILGRAYGIEKMLYGICVGIDAVRTETEIQCSTIGEIHFGERNNKIYTPRVEAVKNLLEKASIPYVIPEDMLRALWWKFMVNVGVNQTSAVLNAPYKVFQEIQEANGLMEAAMKEVILLSQKEGTNLTNEDIHTFNTILKKLAPEGKTSMLQDIEAGRKTEVEMFAGTICQLGKKHGIDTPMNRTLLNMIRTLEQMNQ</sequence>
<accession>A0A239BW57</accession>
<feature type="domain" description="Ketopantoate reductase N-terminal" evidence="5">
    <location>
        <begin position="7"/>
        <end position="151"/>
    </location>
</feature>
<name>A0A239BW57_9FIRM</name>
<dbReference type="GO" id="GO:0015940">
    <property type="term" value="P:pantothenate biosynthetic process"/>
    <property type="evidence" value="ECO:0007669"/>
    <property type="project" value="UniProtKB-UniPathway"/>
</dbReference>
<keyword evidence="2 4" id="KW-0521">NADP</keyword>
<dbReference type="InterPro" id="IPR008927">
    <property type="entry name" value="6-PGluconate_DH-like_C_sf"/>
</dbReference>
<dbReference type="PANTHER" id="PTHR21708:SF26">
    <property type="entry name" value="2-DEHYDROPANTOATE 2-REDUCTASE"/>
    <property type="match status" value="1"/>
</dbReference>
<dbReference type="UniPathway" id="UPA00028">
    <property type="reaction ID" value="UER00004"/>
</dbReference>
<dbReference type="Gene3D" id="3.40.50.720">
    <property type="entry name" value="NAD(P)-binding Rossmann-like Domain"/>
    <property type="match status" value="1"/>
</dbReference>
<dbReference type="SUPFAM" id="SSF48179">
    <property type="entry name" value="6-phosphogluconate dehydrogenase C-terminal domain-like"/>
    <property type="match status" value="1"/>
</dbReference>
<organism evidence="7 8">
    <name type="scientific">Anaerovirgula multivorans</name>
    <dbReference type="NCBI Taxonomy" id="312168"/>
    <lineage>
        <taxon>Bacteria</taxon>
        <taxon>Bacillati</taxon>
        <taxon>Bacillota</taxon>
        <taxon>Clostridia</taxon>
        <taxon>Peptostreptococcales</taxon>
        <taxon>Natronincolaceae</taxon>
        <taxon>Anaerovirgula</taxon>
    </lineage>
</organism>
<dbReference type="InterPro" id="IPR013328">
    <property type="entry name" value="6PGD_dom2"/>
</dbReference>
<evidence type="ECO:0000256" key="2">
    <source>
        <dbReference type="ARBA" id="ARBA00022857"/>
    </source>
</evidence>
<dbReference type="InterPro" id="IPR003710">
    <property type="entry name" value="ApbA"/>
</dbReference>
<evidence type="ECO:0000313" key="8">
    <source>
        <dbReference type="Proteomes" id="UP000198304"/>
    </source>
</evidence>
<evidence type="ECO:0000313" key="7">
    <source>
        <dbReference type="EMBL" id="SNS12146.1"/>
    </source>
</evidence>
<dbReference type="SUPFAM" id="SSF51735">
    <property type="entry name" value="NAD(P)-binding Rossmann-fold domains"/>
    <property type="match status" value="1"/>
</dbReference>